<protein>
    <submittedName>
        <fullName evidence="3">Ubiquinol-cytochrome C chaperone</fullName>
    </submittedName>
</protein>
<dbReference type="AlphaFoldDB" id="A0A518RJI4"/>
<dbReference type="EMBL" id="CP042239">
    <property type="protein sequence ID" value="QDX27603.1"/>
    <property type="molecule type" value="Genomic_DNA"/>
</dbReference>
<name>A0A518RJI4_9SPHN</name>
<evidence type="ECO:0000259" key="2">
    <source>
        <dbReference type="Pfam" id="PF03981"/>
    </source>
</evidence>
<reference evidence="3 4" key="1">
    <citation type="submission" date="2019-07" db="EMBL/GenBank/DDBJ databases">
        <title>Sphingomonas alkalisoli sp. nov., isolated from rhizosphere soil of Suaedae salsa.</title>
        <authorList>
            <person name="Zhang H."/>
            <person name="Xu L."/>
            <person name="Zhang J.-X."/>
            <person name="Sun J.-Q."/>
        </authorList>
    </citation>
    <scope>NUCLEOTIDE SEQUENCE [LARGE SCALE GENOMIC DNA]</scope>
    <source>
        <strain evidence="3 4">XS-10</strain>
    </source>
</reference>
<dbReference type="KEGG" id="ssua:FPZ54_17385"/>
<accession>A0A518RJI4</accession>
<gene>
    <name evidence="3" type="ORF">FPZ54_17385</name>
</gene>
<evidence type="ECO:0000313" key="3">
    <source>
        <dbReference type="EMBL" id="QDX27603.1"/>
    </source>
</evidence>
<comment type="similarity">
    <text evidence="1">Belongs to the UPF0174 family.</text>
</comment>
<dbReference type="Pfam" id="PF03981">
    <property type="entry name" value="Ubiq_cyt_C_chap"/>
    <property type="match status" value="1"/>
</dbReference>
<proteinExistence type="inferred from homology"/>
<dbReference type="OrthoDB" id="7158889at2"/>
<dbReference type="RefSeq" id="WP_145849078.1">
    <property type="nucleotide sequence ID" value="NZ_CP042239.1"/>
</dbReference>
<dbReference type="Proteomes" id="UP000318055">
    <property type="component" value="Chromosome"/>
</dbReference>
<sequence length="174" mass="18644">MTLWQRLTGRKAENPASALYRAVVAKGREPHWYQAGGVPDTVDGRFDMIASIFALVILRLESEPEAGETAARLTECFVDDMDAQLRQFGVGDVVVGKRVGKIMGLVGGRLDAYRSGLAPEAEHGAFAAALLRNLYRGEDPGDAALTHSVGGLRALHVTLAATPFDALRTGDLPE</sequence>
<evidence type="ECO:0000256" key="1">
    <source>
        <dbReference type="ARBA" id="ARBA00006436"/>
    </source>
</evidence>
<dbReference type="InterPro" id="IPR021150">
    <property type="entry name" value="Ubiq_cyt_c_chap"/>
</dbReference>
<organism evidence="3 4">
    <name type="scientific">Sphingomonas suaedae</name>
    <dbReference type="NCBI Taxonomy" id="2599297"/>
    <lineage>
        <taxon>Bacteria</taxon>
        <taxon>Pseudomonadati</taxon>
        <taxon>Pseudomonadota</taxon>
        <taxon>Alphaproteobacteria</taxon>
        <taxon>Sphingomonadales</taxon>
        <taxon>Sphingomonadaceae</taxon>
        <taxon>Sphingomonas</taxon>
    </lineage>
</organism>
<evidence type="ECO:0000313" key="4">
    <source>
        <dbReference type="Proteomes" id="UP000318055"/>
    </source>
</evidence>
<feature type="domain" description="Ubiquinol-cytochrome c chaperone" evidence="2">
    <location>
        <begin position="35"/>
        <end position="171"/>
    </location>
</feature>
<keyword evidence="4" id="KW-1185">Reference proteome</keyword>